<dbReference type="PANTHER" id="PTHR31949">
    <property type="entry name" value="GASTRIC MUCIN-LIKE PROTEIN"/>
    <property type="match status" value="1"/>
</dbReference>
<sequence>MDGGARRNIFSNHSKDKDEDLSLFREMHKHRVLSLLHPVFDDFESNGNYPLYAIPSSKKGPGITFLGETHKNDYDWLKTPPATPLFPSLEMETINNHELVIQRELPIIHPSISRFAAKPEEMEPKHRSIGADAGRSKTTNPKPKIPARSVTPNGRSSSLFTDQKKNIKTAPIPLISTVNRTGVTELAHKSNTTPSISKPLSERDGCFNFLGTNQSKSIQGMNPSSRTTQRNETPPNLKTDQSTSASRGRPINQKSSQNTIVAPPQKPKISSMRARRQSCSPRGRKMAPTREENMTTMAAQKGSSIMFQT</sequence>
<dbReference type="STRING" id="59895.A0A103FHY5"/>
<dbReference type="OMA" id="CINERSG"/>
<dbReference type="GO" id="GO:0055028">
    <property type="term" value="C:cortical microtubule"/>
    <property type="evidence" value="ECO:0007669"/>
    <property type="project" value="TreeGrafter"/>
</dbReference>
<proteinExistence type="predicted"/>
<evidence type="ECO:0000313" key="3">
    <source>
        <dbReference type="Proteomes" id="UP000243975"/>
    </source>
</evidence>
<feature type="compositionally biased region" description="Polar residues" evidence="1">
    <location>
        <begin position="294"/>
        <end position="309"/>
    </location>
</feature>
<dbReference type="GO" id="GO:0043622">
    <property type="term" value="P:cortical microtubule organization"/>
    <property type="evidence" value="ECO:0007669"/>
    <property type="project" value="TreeGrafter"/>
</dbReference>
<feature type="compositionally biased region" description="Polar residues" evidence="1">
    <location>
        <begin position="210"/>
        <end position="260"/>
    </location>
</feature>
<dbReference type="AlphaFoldDB" id="A0A103FHY5"/>
<feature type="region of interest" description="Disordered" evidence="1">
    <location>
        <begin position="119"/>
        <end position="162"/>
    </location>
</feature>
<feature type="region of interest" description="Disordered" evidence="1">
    <location>
        <begin position="207"/>
        <end position="309"/>
    </location>
</feature>
<feature type="compositionally biased region" description="Polar residues" evidence="1">
    <location>
        <begin position="150"/>
        <end position="161"/>
    </location>
</feature>
<dbReference type="PANTHER" id="PTHR31949:SF6">
    <property type="entry name" value="DUF4005 DOMAIN-CONTAINING PROTEIN"/>
    <property type="match status" value="1"/>
</dbReference>
<dbReference type="Proteomes" id="UP000243975">
    <property type="component" value="Unassembled WGS sequence"/>
</dbReference>
<reference evidence="2 3" key="1">
    <citation type="journal article" date="2016" name="Sci. Rep.">
        <title>The genome sequence of the outbreeding globe artichoke constructed de novo incorporating a phase-aware low-pass sequencing strategy of F1 progeny.</title>
        <authorList>
            <person name="Scaglione D."/>
            <person name="Reyes-Chin-Wo S."/>
            <person name="Acquadro A."/>
            <person name="Froenicke L."/>
            <person name="Portis E."/>
            <person name="Beitel C."/>
            <person name="Tirone M."/>
            <person name="Mauro R."/>
            <person name="Lo Monaco A."/>
            <person name="Mauromicale G."/>
            <person name="Faccioli P."/>
            <person name="Cattivelli L."/>
            <person name="Rieseberg L."/>
            <person name="Michelmore R."/>
            <person name="Lanteri S."/>
        </authorList>
    </citation>
    <scope>NUCLEOTIDE SEQUENCE [LARGE SCALE GENOMIC DNA]</scope>
    <source>
        <strain evidence="2">2C</strain>
    </source>
</reference>
<gene>
    <name evidence="2" type="ORF">Ccrd_023958</name>
</gene>
<evidence type="ECO:0000313" key="2">
    <source>
        <dbReference type="EMBL" id="KVE53266.1"/>
    </source>
</evidence>
<name>A0A103FHY5_CYNCS</name>
<comment type="caution">
    <text evidence="2">The sequence shown here is derived from an EMBL/GenBank/DDBJ whole genome shotgun (WGS) entry which is preliminary data.</text>
</comment>
<evidence type="ECO:0000256" key="1">
    <source>
        <dbReference type="SAM" id="MobiDB-lite"/>
    </source>
</evidence>
<keyword evidence="3" id="KW-1185">Reference proteome</keyword>
<dbReference type="Gramene" id="KVE53266">
    <property type="protein sequence ID" value="KVE53266"/>
    <property type="gene ID" value="Ccrd_023958"/>
</dbReference>
<organism evidence="2 3">
    <name type="scientific">Cynara cardunculus var. scolymus</name>
    <name type="common">Globe artichoke</name>
    <name type="synonym">Cynara scolymus</name>
    <dbReference type="NCBI Taxonomy" id="59895"/>
    <lineage>
        <taxon>Eukaryota</taxon>
        <taxon>Viridiplantae</taxon>
        <taxon>Streptophyta</taxon>
        <taxon>Embryophyta</taxon>
        <taxon>Tracheophyta</taxon>
        <taxon>Spermatophyta</taxon>
        <taxon>Magnoliopsida</taxon>
        <taxon>eudicotyledons</taxon>
        <taxon>Gunneridae</taxon>
        <taxon>Pentapetalae</taxon>
        <taxon>asterids</taxon>
        <taxon>campanulids</taxon>
        <taxon>Asterales</taxon>
        <taxon>Asteraceae</taxon>
        <taxon>Carduoideae</taxon>
        <taxon>Cardueae</taxon>
        <taxon>Carduinae</taxon>
        <taxon>Cynara</taxon>
    </lineage>
</organism>
<accession>A0A103FHY5</accession>
<dbReference type="EMBL" id="LEKV01010489">
    <property type="protein sequence ID" value="KVE53266.1"/>
    <property type="molecule type" value="Genomic_DNA"/>
</dbReference>
<protein>
    <submittedName>
        <fullName evidence="2">Uncharacterized protein</fullName>
    </submittedName>
</protein>